<organism evidence="1 2">
    <name type="scientific">Brevundimonas halotolerans</name>
    <dbReference type="NCBI Taxonomy" id="69670"/>
    <lineage>
        <taxon>Bacteria</taxon>
        <taxon>Pseudomonadati</taxon>
        <taxon>Pseudomonadota</taxon>
        <taxon>Alphaproteobacteria</taxon>
        <taxon>Caulobacterales</taxon>
        <taxon>Caulobacteraceae</taxon>
        <taxon>Brevundimonas</taxon>
    </lineage>
</organism>
<gene>
    <name evidence="1" type="ORF">FHS65_002568</name>
</gene>
<dbReference type="RefSeq" id="WP_123286291.1">
    <property type="nucleotide sequence ID" value="NZ_JACIJB010000016.1"/>
</dbReference>
<evidence type="ECO:0000313" key="1">
    <source>
        <dbReference type="EMBL" id="MBB5661798.1"/>
    </source>
</evidence>
<comment type="caution">
    <text evidence="1">The sequence shown here is derived from an EMBL/GenBank/DDBJ whole genome shotgun (WGS) entry which is preliminary data.</text>
</comment>
<evidence type="ECO:0000313" key="2">
    <source>
        <dbReference type="Proteomes" id="UP000548978"/>
    </source>
</evidence>
<proteinExistence type="predicted"/>
<dbReference type="AlphaFoldDB" id="A0A7W9A5X6"/>
<name>A0A7W9A5X6_9CAUL</name>
<dbReference type="OrthoDB" id="5194575at2"/>
<accession>A0A7W9A5X6</accession>
<dbReference type="EMBL" id="JACIJB010000016">
    <property type="protein sequence ID" value="MBB5661798.1"/>
    <property type="molecule type" value="Genomic_DNA"/>
</dbReference>
<reference evidence="1 2" key="1">
    <citation type="submission" date="2020-08" db="EMBL/GenBank/DDBJ databases">
        <title>Genomic Encyclopedia of Type Strains, Phase IV (KMG-IV): sequencing the most valuable type-strain genomes for metagenomic binning, comparative biology and taxonomic classification.</title>
        <authorList>
            <person name="Goeker M."/>
        </authorList>
    </citation>
    <scope>NUCLEOTIDE SEQUENCE [LARGE SCALE GENOMIC DNA]</scope>
    <source>
        <strain evidence="1 2">DSM 24448</strain>
    </source>
</reference>
<dbReference type="Proteomes" id="UP000548978">
    <property type="component" value="Unassembled WGS sequence"/>
</dbReference>
<protein>
    <submittedName>
        <fullName evidence="1">Uncharacterized protein</fullName>
    </submittedName>
</protein>
<keyword evidence="2" id="KW-1185">Reference proteome</keyword>
<sequence>MSTPPITNPAGHELVERDSFQNEAIWLPAMGVQHLNAGKFMIEGKTFTDCLIEGPAVLGIGDGVQFDGCNMGSATDVRTLLLTPRGSKAAGVIGFKDCRFLRCRFTQIGFTGPEDAVAEMERGLLSAREITDKAAQAELKAKAEAEGKAS</sequence>